<proteinExistence type="predicted"/>
<feature type="signal peptide" evidence="1">
    <location>
        <begin position="1"/>
        <end position="19"/>
    </location>
</feature>
<dbReference type="EMBL" id="ML178833">
    <property type="protein sequence ID" value="TFK99602.1"/>
    <property type="molecule type" value="Genomic_DNA"/>
</dbReference>
<accession>A0A5C3QC42</accession>
<evidence type="ECO:0000256" key="1">
    <source>
        <dbReference type="SAM" id="SignalP"/>
    </source>
</evidence>
<dbReference type="AlphaFoldDB" id="A0A5C3QC42"/>
<evidence type="ECO:0000313" key="3">
    <source>
        <dbReference type="Proteomes" id="UP000305067"/>
    </source>
</evidence>
<keyword evidence="1" id="KW-0732">Signal</keyword>
<organism evidence="2 3">
    <name type="scientific">Pterulicium gracile</name>
    <dbReference type="NCBI Taxonomy" id="1884261"/>
    <lineage>
        <taxon>Eukaryota</taxon>
        <taxon>Fungi</taxon>
        <taxon>Dikarya</taxon>
        <taxon>Basidiomycota</taxon>
        <taxon>Agaricomycotina</taxon>
        <taxon>Agaricomycetes</taxon>
        <taxon>Agaricomycetidae</taxon>
        <taxon>Agaricales</taxon>
        <taxon>Pleurotineae</taxon>
        <taxon>Pterulaceae</taxon>
        <taxon>Pterulicium</taxon>
    </lineage>
</organism>
<sequence>MFFARVAAFTLACATASQAASVQRRQDIGDVIGGVVDDVTGGAASVFDQVTDAVGGGFEAATRFGDGVFERVTSFGGEAYTVVSQEGEEALTLITEGAGKVTLIGGQVVTVATSAFAEATNEAVNDDENAAGGLAPSVLIGVATTLGFSVLGAYITL</sequence>
<name>A0A5C3QC42_9AGAR</name>
<dbReference type="Proteomes" id="UP000305067">
    <property type="component" value="Unassembled WGS sequence"/>
</dbReference>
<gene>
    <name evidence="2" type="ORF">BDV98DRAFT_571230</name>
</gene>
<dbReference type="STRING" id="1884261.A0A5C3QC42"/>
<keyword evidence="3" id="KW-1185">Reference proteome</keyword>
<feature type="chain" id="PRO_5022698400" evidence="1">
    <location>
        <begin position="20"/>
        <end position="157"/>
    </location>
</feature>
<protein>
    <submittedName>
        <fullName evidence="2">Uncharacterized protein</fullName>
    </submittedName>
</protein>
<evidence type="ECO:0000313" key="2">
    <source>
        <dbReference type="EMBL" id="TFK99602.1"/>
    </source>
</evidence>
<dbReference type="OrthoDB" id="4095724at2759"/>
<reference evidence="2 3" key="1">
    <citation type="journal article" date="2019" name="Nat. Ecol. Evol.">
        <title>Megaphylogeny resolves global patterns of mushroom evolution.</title>
        <authorList>
            <person name="Varga T."/>
            <person name="Krizsan K."/>
            <person name="Foldi C."/>
            <person name="Dima B."/>
            <person name="Sanchez-Garcia M."/>
            <person name="Sanchez-Ramirez S."/>
            <person name="Szollosi G.J."/>
            <person name="Szarkandi J.G."/>
            <person name="Papp V."/>
            <person name="Albert L."/>
            <person name="Andreopoulos W."/>
            <person name="Angelini C."/>
            <person name="Antonin V."/>
            <person name="Barry K.W."/>
            <person name="Bougher N.L."/>
            <person name="Buchanan P."/>
            <person name="Buyck B."/>
            <person name="Bense V."/>
            <person name="Catcheside P."/>
            <person name="Chovatia M."/>
            <person name="Cooper J."/>
            <person name="Damon W."/>
            <person name="Desjardin D."/>
            <person name="Finy P."/>
            <person name="Geml J."/>
            <person name="Haridas S."/>
            <person name="Hughes K."/>
            <person name="Justo A."/>
            <person name="Karasinski D."/>
            <person name="Kautmanova I."/>
            <person name="Kiss B."/>
            <person name="Kocsube S."/>
            <person name="Kotiranta H."/>
            <person name="LaButti K.M."/>
            <person name="Lechner B.E."/>
            <person name="Liimatainen K."/>
            <person name="Lipzen A."/>
            <person name="Lukacs Z."/>
            <person name="Mihaltcheva S."/>
            <person name="Morgado L.N."/>
            <person name="Niskanen T."/>
            <person name="Noordeloos M.E."/>
            <person name="Ohm R.A."/>
            <person name="Ortiz-Santana B."/>
            <person name="Ovrebo C."/>
            <person name="Racz N."/>
            <person name="Riley R."/>
            <person name="Savchenko A."/>
            <person name="Shiryaev A."/>
            <person name="Soop K."/>
            <person name="Spirin V."/>
            <person name="Szebenyi C."/>
            <person name="Tomsovsky M."/>
            <person name="Tulloss R.E."/>
            <person name="Uehling J."/>
            <person name="Grigoriev I.V."/>
            <person name="Vagvolgyi C."/>
            <person name="Papp T."/>
            <person name="Martin F.M."/>
            <person name="Miettinen O."/>
            <person name="Hibbett D.S."/>
            <person name="Nagy L.G."/>
        </authorList>
    </citation>
    <scope>NUCLEOTIDE SEQUENCE [LARGE SCALE GENOMIC DNA]</scope>
    <source>
        <strain evidence="2 3">CBS 309.79</strain>
    </source>
</reference>